<dbReference type="InParanoid" id="T1ERF7"/>
<dbReference type="CTD" id="20199157"/>
<feature type="region of interest" description="Disordered" evidence="1">
    <location>
        <begin position="131"/>
        <end position="174"/>
    </location>
</feature>
<proteinExistence type="predicted"/>
<feature type="compositionally biased region" description="Basic residues" evidence="1">
    <location>
        <begin position="144"/>
        <end position="156"/>
    </location>
</feature>
<reference evidence="4" key="1">
    <citation type="submission" date="2012-12" db="EMBL/GenBank/DDBJ databases">
        <authorList>
            <person name="Hellsten U."/>
            <person name="Grimwood J."/>
            <person name="Chapman J.A."/>
            <person name="Shapiro H."/>
            <person name="Aerts A."/>
            <person name="Otillar R.P."/>
            <person name="Terry A.Y."/>
            <person name="Boore J.L."/>
            <person name="Simakov O."/>
            <person name="Marletaz F."/>
            <person name="Cho S.-J."/>
            <person name="Edsinger-Gonzales E."/>
            <person name="Havlak P."/>
            <person name="Kuo D.-H."/>
            <person name="Larsson T."/>
            <person name="Lv J."/>
            <person name="Arendt D."/>
            <person name="Savage R."/>
            <person name="Osoegawa K."/>
            <person name="de Jong P."/>
            <person name="Lindberg D.R."/>
            <person name="Seaver E.C."/>
            <person name="Weisblat D.A."/>
            <person name="Putnam N.H."/>
            <person name="Grigoriev I.V."/>
            <person name="Rokhsar D.S."/>
        </authorList>
    </citation>
    <scope>NUCLEOTIDE SEQUENCE</scope>
</reference>
<feature type="region of interest" description="Disordered" evidence="1">
    <location>
        <begin position="87"/>
        <end position="108"/>
    </location>
</feature>
<dbReference type="EnsemblMetazoa" id="HelroT161395">
    <property type="protein sequence ID" value="HelroP161395"/>
    <property type="gene ID" value="HelroG161395"/>
</dbReference>
<evidence type="ECO:0000313" key="3">
    <source>
        <dbReference type="EnsemblMetazoa" id="HelroP161395"/>
    </source>
</evidence>
<organism evidence="3 4">
    <name type="scientific">Helobdella robusta</name>
    <name type="common">Californian leech</name>
    <dbReference type="NCBI Taxonomy" id="6412"/>
    <lineage>
        <taxon>Eukaryota</taxon>
        <taxon>Metazoa</taxon>
        <taxon>Spiralia</taxon>
        <taxon>Lophotrochozoa</taxon>
        <taxon>Annelida</taxon>
        <taxon>Clitellata</taxon>
        <taxon>Hirudinea</taxon>
        <taxon>Rhynchobdellida</taxon>
        <taxon>Glossiphoniidae</taxon>
        <taxon>Helobdella</taxon>
    </lineage>
</organism>
<dbReference type="KEGG" id="hro:HELRODRAFT_161395"/>
<keyword evidence="4" id="KW-1185">Reference proteome</keyword>
<accession>T1ERF7</accession>
<evidence type="ECO:0000313" key="4">
    <source>
        <dbReference type="Proteomes" id="UP000015101"/>
    </source>
</evidence>
<name>T1ERF7_HELRO</name>
<dbReference type="EMBL" id="AMQM01000810">
    <property type="status" value="NOT_ANNOTATED_CDS"/>
    <property type="molecule type" value="Genomic_DNA"/>
</dbReference>
<feature type="compositionally biased region" description="Polar residues" evidence="1">
    <location>
        <begin position="131"/>
        <end position="143"/>
    </location>
</feature>
<dbReference type="RefSeq" id="XP_009019566.1">
    <property type="nucleotide sequence ID" value="XM_009021318.1"/>
</dbReference>
<evidence type="ECO:0000256" key="1">
    <source>
        <dbReference type="SAM" id="MobiDB-lite"/>
    </source>
</evidence>
<reference evidence="3" key="3">
    <citation type="submission" date="2015-06" db="UniProtKB">
        <authorList>
            <consortium name="EnsemblMetazoa"/>
        </authorList>
    </citation>
    <scope>IDENTIFICATION</scope>
</reference>
<dbReference type="HOGENOM" id="CLU_1541792_0_0_1"/>
<dbReference type="EMBL" id="KB096742">
    <property type="protein sequence ID" value="ESO02158.1"/>
    <property type="molecule type" value="Genomic_DNA"/>
</dbReference>
<evidence type="ECO:0000313" key="2">
    <source>
        <dbReference type="EMBL" id="ESO02158.1"/>
    </source>
</evidence>
<reference evidence="2 4" key="2">
    <citation type="journal article" date="2013" name="Nature">
        <title>Insights into bilaterian evolution from three spiralian genomes.</title>
        <authorList>
            <person name="Simakov O."/>
            <person name="Marletaz F."/>
            <person name="Cho S.J."/>
            <person name="Edsinger-Gonzales E."/>
            <person name="Havlak P."/>
            <person name="Hellsten U."/>
            <person name="Kuo D.H."/>
            <person name="Larsson T."/>
            <person name="Lv J."/>
            <person name="Arendt D."/>
            <person name="Savage R."/>
            <person name="Osoegawa K."/>
            <person name="de Jong P."/>
            <person name="Grimwood J."/>
            <person name="Chapman J.A."/>
            <person name="Shapiro H."/>
            <person name="Aerts A."/>
            <person name="Otillar R.P."/>
            <person name="Terry A.Y."/>
            <person name="Boore J.L."/>
            <person name="Grigoriev I.V."/>
            <person name="Lindberg D.R."/>
            <person name="Seaver E.C."/>
            <person name="Weisblat D.A."/>
            <person name="Putnam N.H."/>
            <person name="Rokhsar D.S."/>
        </authorList>
    </citation>
    <scope>NUCLEOTIDE SEQUENCE</scope>
</reference>
<protein>
    <submittedName>
        <fullName evidence="2 3">Uncharacterized protein</fullName>
    </submittedName>
</protein>
<dbReference type="GeneID" id="20199157"/>
<dbReference type="AlphaFoldDB" id="T1ERF7"/>
<sequence length="174" mass="20332">MKYEDGEIWWWEVRDTDAHIKKRIEQCYKAVARKDMATINSFLCLFQSFKYNLQIDFLNFVKDTMAYANQHRSMLIAIVSVDHRNRTRRSVSRQQAADNGHGDGESVYSEKVEGNIKEILEDWEKVNTESNHLPVSEMSANKRTSAHRFKGSKIHLRNLSQDSPKRSIFAKHAK</sequence>
<dbReference type="Proteomes" id="UP000015101">
    <property type="component" value="Unassembled WGS sequence"/>
</dbReference>
<gene>
    <name evidence="3" type="primary">20199157</name>
    <name evidence="2" type="ORF">HELRODRAFT_161395</name>
</gene>